<dbReference type="RefSeq" id="WP_190454475.1">
    <property type="nucleotide sequence ID" value="NZ_JAMPLM010000001.1"/>
</dbReference>
<evidence type="ECO:0000313" key="1">
    <source>
        <dbReference type="EMBL" id="MEP1057029.1"/>
    </source>
</evidence>
<comment type="caution">
    <text evidence="1">The sequence shown here is derived from an EMBL/GenBank/DDBJ whole genome shotgun (WGS) entry which is preliminary data.</text>
</comment>
<evidence type="ECO:0000313" key="2">
    <source>
        <dbReference type="Proteomes" id="UP001476950"/>
    </source>
</evidence>
<dbReference type="Proteomes" id="UP001476950">
    <property type="component" value="Unassembled WGS sequence"/>
</dbReference>
<reference evidence="1 2" key="1">
    <citation type="submission" date="2022-04" db="EMBL/GenBank/DDBJ databases">
        <title>Positive selection, recombination, and allopatry shape intraspecific diversity of widespread and dominant cyanobacteria.</title>
        <authorList>
            <person name="Wei J."/>
            <person name="Shu W."/>
            <person name="Hu C."/>
        </authorList>
    </citation>
    <scope>NUCLEOTIDE SEQUENCE [LARGE SCALE GENOMIC DNA]</scope>
    <source>
        <strain evidence="1 2">AS-A4</strain>
    </source>
</reference>
<proteinExistence type="predicted"/>
<protein>
    <submittedName>
        <fullName evidence="1">Uncharacterized protein</fullName>
    </submittedName>
</protein>
<gene>
    <name evidence="1" type="ORF">NDI38_01180</name>
</gene>
<organism evidence="1 2">
    <name type="scientific">Stenomitos frigidus AS-A4</name>
    <dbReference type="NCBI Taxonomy" id="2933935"/>
    <lineage>
        <taxon>Bacteria</taxon>
        <taxon>Bacillati</taxon>
        <taxon>Cyanobacteriota</taxon>
        <taxon>Cyanophyceae</taxon>
        <taxon>Leptolyngbyales</taxon>
        <taxon>Leptolyngbyaceae</taxon>
        <taxon>Stenomitos</taxon>
    </lineage>
</organism>
<keyword evidence="2" id="KW-1185">Reference proteome</keyword>
<dbReference type="EMBL" id="JAMPLM010000001">
    <property type="protein sequence ID" value="MEP1057029.1"/>
    <property type="molecule type" value="Genomic_DNA"/>
</dbReference>
<sequence>MRLETEFRLCLQRQGLERLWQDALDRSALPSAALVNQPAIAASVWVKLLQPPSAYSSDEALLLCQTADNQWLAWVPDHGEIVLTPEQFEPLFE</sequence>
<accession>A0ABV0KFA5</accession>
<name>A0ABV0KFA5_9CYAN</name>